<evidence type="ECO:0000256" key="1">
    <source>
        <dbReference type="SAM" id="SignalP"/>
    </source>
</evidence>
<dbReference type="RefSeq" id="XP_019541626.3">
    <property type="nucleotide sequence ID" value="XM_019686081.3"/>
</dbReference>
<dbReference type="EnsemblMetazoa" id="AALFPA23_017447.R25453">
    <property type="protein sequence ID" value="AALFPA23_017447.P25453"/>
    <property type="gene ID" value="AALFPA23_017447"/>
</dbReference>
<protein>
    <recommendedName>
        <fullName evidence="4">Secreted protein</fullName>
    </recommendedName>
</protein>
<name>A0ABM1ZDC5_AEDAL</name>
<evidence type="ECO:0000313" key="3">
    <source>
        <dbReference type="Proteomes" id="UP000069940"/>
    </source>
</evidence>
<evidence type="ECO:0000313" key="2">
    <source>
        <dbReference type="EnsemblMetazoa" id="AALFPA23_017447.P25453"/>
    </source>
</evidence>
<dbReference type="Proteomes" id="UP000069940">
    <property type="component" value="Unassembled WGS sequence"/>
</dbReference>
<evidence type="ECO:0008006" key="4">
    <source>
        <dbReference type="Google" id="ProtNLM"/>
    </source>
</evidence>
<feature type="chain" id="PRO_5045821491" description="Secreted protein" evidence="1">
    <location>
        <begin position="20"/>
        <end position="119"/>
    </location>
</feature>
<organism evidence="2 3">
    <name type="scientific">Aedes albopictus</name>
    <name type="common">Asian tiger mosquito</name>
    <name type="synonym">Stegomyia albopicta</name>
    <dbReference type="NCBI Taxonomy" id="7160"/>
    <lineage>
        <taxon>Eukaryota</taxon>
        <taxon>Metazoa</taxon>
        <taxon>Ecdysozoa</taxon>
        <taxon>Arthropoda</taxon>
        <taxon>Hexapoda</taxon>
        <taxon>Insecta</taxon>
        <taxon>Pterygota</taxon>
        <taxon>Neoptera</taxon>
        <taxon>Endopterygota</taxon>
        <taxon>Diptera</taxon>
        <taxon>Nematocera</taxon>
        <taxon>Culicoidea</taxon>
        <taxon>Culicidae</taxon>
        <taxon>Culicinae</taxon>
        <taxon>Aedini</taxon>
        <taxon>Aedes</taxon>
        <taxon>Stegomyia</taxon>
    </lineage>
</organism>
<keyword evidence="3" id="KW-1185">Reference proteome</keyword>
<reference evidence="2" key="2">
    <citation type="submission" date="2025-05" db="UniProtKB">
        <authorList>
            <consortium name="EnsemblMetazoa"/>
        </authorList>
    </citation>
    <scope>IDENTIFICATION</scope>
    <source>
        <strain evidence="2">Foshan</strain>
    </source>
</reference>
<sequence>MKVQFCIILLTASLVLVIGDICNIRLGRRETGDFQMYTLHATKGPFSEAQNLSLTFDYQVSPVDTVEVTFVEVNTNLQNQCVATMPVTNFSREFQITITTEEPVTAFYGSATIYGIRRF</sequence>
<reference evidence="3" key="1">
    <citation type="journal article" date="2015" name="Proc. Natl. Acad. Sci. U.S.A.">
        <title>Genome sequence of the Asian Tiger mosquito, Aedes albopictus, reveals insights into its biology, genetics, and evolution.</title>
        <authorList>
            <person name="Chen X.G."/>
            <person name="Jiang X."/>
            <person name="Gu J."/>
            <person name="Xu M."/>
            <person name="Wu Y."/>
            <person name="Deng Y."/>
            <person name="Zhang C."/>
            <person name="Bonizzoni M."/>
            <person name="Dermauw W."/>
            <person name="Vontas J."/>
            <person name="Armbruster P."/>
            <person name="Huang X."/>
            <person name="Yang Y."/>
            <person name="Zhang H."/>
            <person name="He W."/>
            <person name="Peng H."/>
            <person name="Liu Y."/>
            <person name="Wu K."/>
            <person name="Chen J."/>
            <person name="Lirakis M."/>
            <person name="Topalis P."/>
            <person name="Van Leeuwen T."/>
            <person name="Hall A.B."/>
            <person name="Jiang X."/>
            <person name="Thorpe C."/>
            <person name="Mueller R.L."/>
            <person name="Sun C."/>
            <person name="Waterhouse R.M."/>
            <person name="Yan G."/>
            <person name="Tu Z.J."/>
            <person name="Fang X."/>
            <person name="James A.A."/>
        </authorList>
    </citation>
    <scope>NUCLEOTIDE SEQUENCE [LARGE SCALE GENOMIC DNA]</scope>
    <source>
        <strain evidence="3">Foshan</strain>
    </source>
</reference>
<dbReference type="GeneID" id="109412442"/>
<keyword evidence="1" id="KW-0732">Signal</keyword>
<proteinExistence type="predicted"/>
<feature type="signal peptide" evidence="1">
    <location>
        <begin position="1"/>
        <end position="19"/>
    </location>
</feature>
<accession>A0ABM1ZDC5</accession>